<accession>I2GT74</accession>
<gene>
    <name evidence="3" type="ORF">BN8_06506</name>
</gene>
<comment type="caution">
    <text evidence="3">The sequence shown here is derived from an EMBL/GenBank/DDBJ whole genome shotgun (WGS) entry which is preliminary data.</text>
</comment>
<reference evidence="3 4" key="1">
    <citation type="journal article" date="2012" name="J. Bacteriol.">
        <title>Genome Sequence of the Filamentous Bacterium Fibrisoma limi BUZ 3T.</title>
        <authorList>
            <person name="Filippini M."/>
            <person name="Qi W."/>
            <person name="Jaenicke S."/>
            <person name="Goesmann A."/>
            <person name="Smits T.H."/>
            <person name="Bagheri H.C."/>
        </authorList>
    </citation>
    <scope>NUCLEOTIDE SEQUENCE [LARGE SCALE GENOMIC DNA]</scope>
    <source>
        <strain evidence="4">BUZ 3T</strain>
    </source>
</reference>
<dbReference type="InterPro" id="IPR011041">
    <property type="entry name" value="Quinoprot_gluc/sorb_DH_b-prop"/>
</dbReference>
<feature type="region of interest" description="Disordered" evidence="1">
    <location>
        <begin position="436"/>
        <end position="460"/>
    </location>
</feature>
<dbReference type="InterPro" id="IPR054539">
    <property type="entry name" value="Beta-prop_PDH"/>
</dbReference>
<dbReference type="Pfam" id="PF22807">
    <property type="entry name" value="TrAA12"/>
    <property type="match status" value="1"/>
</dbReference>
<dbReference type="eggNOG" id="COG2133">
    <property type="taxonomic scope" value="Bacteria"/>
</dbReference>
<dbReference type="Gene3D" id="2.120.10.30">
    <property type="entry name" value="TolB, C-terminal domain"/>
    <property type="match status" value="1"/>
</dbReference>
<evidence type="ECO:0000313" key="4">
    <source>
        <dbReference type="Proteomes" id="UP000009309"/>
    </source>
</evidence>
<dbReference type="InterPro" id="IPR011042">
    <property type="entry name" value="6-blade_b-propeller_TolB-like"/>
</dbReference>
<evidence type="ECO:0000313" key="3">
    <source>
        <dbReference type="EMBL" id="CCH57103.1"/>
    </source>
</evidence>
<dbReference type="EMBL" id="CAIT01000010">
    <property type="protein sequence ID" value="CCH57103.1"/>
    <property type="molecule type" value="Genomic_DNA"/>
</dbReference>
<dbReference type="AlphaFoldDB" id="I2GT74"/>
<proteinExistence type="predicted"/>
<evidence type="ECO:0000259" key="2">
    <source>
        <dbReference type="Pfam" id="PF22807"/>
    </source>
</evidence>
<dbReference type="PANTHER" id="PTHR19328">
    <property type="entry name" value="HEDGEHOG-INTERACTING PROTEIN"/>
    <property type="match status" value="1"/>
</dbReference>
<feature type="domain" description="Pyrroloquinoline quinone-dependent pyranose dehydrogenase beta-propeller" evidence="2">
    <location>
        <begin position="83"/>
        <end position="485"/>
    </location>
</feature>
<keyword evidence="4" id="KW-1185">Reference proteome</keyword>
<name>I2GT74_9BACT</name>
<dbReference type="PANTHER" id="PTHR19328:SF53">
    <property type="entry name" value="MEMBRANE PROTEIN"/>
    <property type="match status" value="1"/>
</dbReference>
<dbReference type="SUPFAM" id="SSF50952">
    <property type="entry name" value="Soluble quinoprotein glucose dehydrogenase"/>
    <property type="match status" value="1"/>
</dbReference>
<dbReference type="STRING" id="1185876.BN8_06506"/>
<evidence type="ECO:0000256" key="1">
    <source>
        <dbReference type="SAM" id="MobiDB-lite"/>
    </source>
</evidence>
<protein>
    <submittedName>
        <fullName evidence="3">L-sorbosone dehydrogenase</fullName>
    </submittedName>
</protein>
<organism evidence="3 4">
    <name type="scientific">Fibrisoma limi BUZ 3</name>
    <dbReference type="NCBI Taxonomy" id="1185876"/>
    <lineage>
        <taxon>Bacteria</taxon>
        <taxon>Pseudomonadati</taxon>
        <taxon>Bacteroidota</taxon>
        <taxon>Cytophagia</taxon>
        <taxon>Cytophagales</taxon>
        <taxon>Spirosomataceae</taxon>
        <taxon>Fibrisoma</taxon>
    </lineage>
</organism>
<sequence>MPLKIKNSESPPFIVLGLNLSSIRAVNRASAHYINPFPAMKLLLLGLTTAAMFSVHGVDKSAVNPPKNRSTLPAPDPNNGGLKLVEGFSALTFADNLGKARHMAIDPTTGTVFVKLDELKNGKGIVQLRDTNGDGRADQTVTFGTYTGTGAGIYNGYLYASADTAVFRYKLTNGKVLAGAKGEPIVTGLTLQRQHASKSFAISPDGKLYVNFGAPSNACQEQDRTQGSKGQDPCPLLESYGGIWVFDANKLNQKQSDGKRYATGIRNAVALDWNTANNTLYALQHGRDMLATLYPNQYTNEQSAELPSEEFLMVKEGSDFGWPYCYYDHFQKKKVLAPEFGGDGKTEDRCAGKEKPIMAFPGHWAPNDLLFYTGGGRNAFPDRYKNGAFVCFHGSWNRAPLKQGGYFVAFIPFGSDGRPSGDYEVFAENFAGVAEPGKPGTSANAGKPNLVSPADARHRPVGLAQGPDGSLYITDSVKGTVWRITYNGKKS</sequence>
<dbReference type="Proteomes" id="UP000009309">
    <property type="component" value="Unassembled WGS sequence"/>
</dbReference>